<evidence type="ECO:0000313" key="4">
    <source>
        <dbReference type="Proteomes" id="UP000594364"/>
    </source>
</evidence>
<dbReference type="Pfam" id="PF04146">
    <property type="entry name" value="YTH"/>
    <property type="match status" value="1"/>
</dbReference>
<feature type="region of interest" description="Disordered" evidence="1">
    <location>
        <begin position="510"/>
        <end position="533"/>
    </location>
</feature>
<dbReference type="Gene3D" id="3.30.70.330">
    <property type="match status" value="1"/>
</dbReference>
<dbReference type="GO" id="GO:0003729">
    <property type="term" value="F:mRNA binding"/>
    <property type="evidence" value="ECO:0007669"/>
    <property type="project" value="TreeGrafter"/>
</dbReference>
<dbReference type="InterPro" id="IPR035979">
    <property type="entry name" value="RBD_domain_sf"/>
</dbReference>
<dbReference type="GO" id="GO:0000381">
    <property type="term" value="P:regulation of alternative mRNA splicing, via spliceosome"/>
    <property type="evidence" value="ECO:0007669"/>
    <property type="project" value="TreeGrafter"/>
</dbReference>
<reference evidence="3 4" key="1">
    <citation type="journal article" date="2018" name="PLoS Genet.">
        <title>Repeat elements organise 3D genome structure and mediate transcription in the filamentous fungus Epichloe festucae.</title>
        <authorList>
            <person name="Winter D.J."/>
            <person name="Ganley A.R.D."/>
            <person name="Young C.A."/>
            <person name="Liachko I."/>
            <person name="Schardl C.L."/>
            <person name="Dupont P.Y."/>
            <person name="Berry D."/>
            <person name="Ram A."/>
            <person name="Scott B."/>
            <person name="Cox M.P."/>
        </authorList>
    </citation>
    <scope>NUCLEOTIDE SEQUENCE [LARGE SCALE GENOMIC DNA]</scope>
    <source>
        <strain evidence="3 4">Fl1</strain>
    </source>
</reference>
<feature type="domain" description="YTH" evidence="2">
    <location>
        <begin position="393"/>
        <end position="592"/>
    </location>
</feature>
<dbReference type="AlphaFoldDB" id="A0A7S9KS24"/>
<sequence>MQESANKGHDRRLDPSGQSPTPAAPLRGNKVPSAAGFGNQDQTNMLQNNYGAASQQPFAELGMASPTTQQAYQGVFDLLTPMGNALPVMNHRPHQTAHYMHGSGQPYNPATSPMTHQLPPMPAFGVPSMSMPIHPYYIGQTQLPPFYHGGHSSHPHSQPEMHGRSNMVYYPNQMIMNHAQSNFFHQQGGHFSQHASIMPANVSSRSYTVGASKSDVRISQYRGGNTNRSSRNEDISSAEQRIVRGPPRKPRQSGHALWIGNLPPQTDLMALVQHICQEAPGMESLFLISKSNCAFANYKDEATCSTAQPKLHDSKFQSVRLVSRLRRNTEGSSGTTAPIPPAAEAVSGATYEQPDVGDEASTGEEKTTATGNTEVTNPVVESTKDVQTRSNGDKFFILKSLTTEDLDLSVRTGLWATQSHNEESLNRAFQDADNVYLIFSANKSGEYFGYARMQSEMNDDPAAAIEFAPKVMIASEVDMLKAIPTDATEYAPRGKIIDDSARGTIFWEAERDESEAGSDVESETTSEKSVATEEEVKTWGKPFKLEWLSTTRLPFFRTRGLRNPWNSNREVKIARDGTEIEPSVGRRLIGLFNRVPNSTPFAPADRAPMDFAPVYLPMRPFQ</sequence>
<dbReference type="SUPFAM" id="SSF54928">
    <property type="entry name" value="RNA-binding domain, RBD"/>
    <property type="match status" value="1"/>
</dbReference>
<feature type="region of interest" description="Disordered" evidence="1">
    <location>
        <begin position="328"/>
        <end position="386"/>
    </location>
</feature>
<gene>
    <name evidence="3" type="ORF">C2857_003279</name>
</gene>
<dbReference type="EMBL" id="CP031387">
    <property type="protein sequence ID" value="QPH00092.1"/>
    <property type="molecule type" value="Genomic_DNA"/>
</dbReference>
<feature type="compositionally biased region" description="Polar residues" evidence="1">
    <location>
        <begin position="368"/>
        <end position="380"/>
    </location>
</feature>
<accession>A0A7S9KS24</accession>
<name>A0A7S9KS24_EPIFF</name>
<feature type="compositionally biased region" description="Polar residues" evidence="1">
    <location>
        <begin position="222"/>
        <end position="239"/>
    </location>
</feature>
<protein>
    <recommendedName>
        <fullName evidence="2">YTH domain-containing protein</fullName>
    </recommendedName>
</protein>
<organism evidence="3 4">
    <name type="scientific">Epichloe festucae (strain Fl1)</name>
    <dbReference type="NCBI Taxonomy" id="877507"/>
    <lineage>
        <taxon>Eukaryota</taxon>
        <taxon>Fungi</taxon>
        <taxon>Dikarya</taxon>
        <taxon>Ascomycota</taxon>
        <taxon>Pezizomycotina</taxon>
        <taxon>Sordariomycetes</taxon>
        <taxon>Hypocreomycetidae</taxon>
        <taxon>Hypocreales</taxon>
        <taxon>Clavicipitaceae</taxon>
        <taxon>Epichloe</taxon>
    </lineage>
</organism>
<feature type="compositionally biased region" description="Basic and acidic residues" evidence="1">
    <location>
        <begin position="1"/>
        <end position="14"/>
    </location>
</feature>
<dbReference type="GO" id="GO:1990247">
    <property type="term" value="F:N6-methyladenosine-containing RNA reader activity"/>
    <property type="evidence" value="ECO:0007669"/>
    <property type="project" value="TreeGrafter"/>
</dbReference>
<dbReference type="InterPro" id="IPR045168">
    <property type="entry name" value="YTH_prot"/>
</dbReference>
<dbReference type="Proteomes" id="UP000594364">
    <property type="component" value="Chromosome 3"/>
</dbReference>
<proteinExistence type="predicted"/>
<dbReference type="GO" id="GO:0000398">
    <property type="term" value="P:mRNA splicing, via spliceosome"/>
    <property type="evidence" value="ECO:0007669"/>
    <property type="project" value="TreeGrafter"/>
</dbReference>
<feature type="region of interest" description="Disordered" evidence="1">
    <location>
        <begin position="218"/>
        <end position="256"/>
    </location>
</feature>
<dbReference type="InterPro" id="IPR057720">
    <property type="entry name" value="RRM_YTH1"/>
</dbReference>
<dbReference type="GO" id="GO:0005654">
    <property type="term" value="C:nucleoplasm"/>
    <property type="evidence" value="ECO:0007669"/>
    <property type="project" value="TreeGrafter"/>
</dbReference>
<evidence type="ECO:0000313" key="3">
    <source>
        <dbReference type="EMBL" id="QPH00092.1"/>
    </source>
</evidence>
<dbReference type="OrthoDB" id="306690at2759"/>
<dbReference type="InterPro" id="IPR012677">
    <property type="entry name" value="Nucleotide-bd_a/b_plait_sf"/>
</dbReference>
<feature type="compositionally biased region" description="Acidic residues" evidence="1">
    <location>
        <begin position="510"/>
        <end position="524"/>
    </location>
</feature>
<dbReference type="PANTHER" id="PTHR12357:SF3">
    <property type="entry name" value="YTH DOMAIN-CONTAINING PROTEIN 1"/>
    <property type="match status" value="1"/>
</dbReference>
<keyword evidence="4" id="KW-1185">Reference proteome</keyword>
<dbReference type="PROSITE" id="PS50882">
    <property type="entry name" value="YTH"/>
    <property type="match status" value="1"/>
</dbReference>
<dbReference type="CDD" id="cd21134">
    <property type="entry name" value="YTH"/>
    <property type="match status" value="1"/>
</dbReference>
<dbReference type="Pfam" id="PF25701">
    <property type="entry name" value="RRM_YTH1"/>
    <property type="match status" value="1"/>
</dbReference>
<feature type="region of interest" description="Disordered" evidence="1">
    <location>
        <begin position="1"/>
        <end position="45"/>
    </location>
</feature>
<evidence type="ECO:0000256" key="1">
    <source>
        <dbReference type="SAM" id="MobiDB-lite"/>
    </source>
</evidence>
<dbReference type="PANTHER" id="PTHR12357">
    <property type="entry name" value="YTH YT521-B HOMOLOGY DOMAIN-CONTAINING"/>
    <property type="match status" value="1"/>
</dbReference>
<dbReference type="Gene3D" id="3.10.590.10">
    <property type="entry name" value="ph1033 like domains"/>
    <property type="match status" value="1"/>
</dbReference>
<evidence type="ECO:0000259" key="2">
    <source>
        <dbReference type="PROSITE" id="PS50882"/>
    </source>
</evidence>
<dbReference type="InterPro" id="IPR007275">
    <property type="entry name" value="YTH_domain"/>
</dbReference>